<evidence type="ECO:0000256" key="10">
    <source>
        <dbReference type="ARBA" id="ARBA00023239"/>
    </source>
</evidence>
<evidence type="ECO:0000256" key="1">
    <source>
        <dbReference type="ARBA" id="ARBA00004904"/>
    </source>
</evidence>
<dbReference type="GO" id="GO:0005829">
    <property type="term" value="C:cytosol"/>
    <property type="evidence" value="ECO:0007669"/>
    <property type="project" value="TreeGrafter"/>
</dbReference>
<evidence type="ECO:0000313" key="13">
    <source>
        <dbReference type="EMBL" id="TIB80973.1"/>
    </source>
</evidence>
<dbReference type="GO" id="GO:0046872">
    <property type="term" value="F:metal ion binding"/>
    <property type="evidence" value="ECO:0007669"/>
    <property type="project" value="UniProtKB-KW"/>
</dbReference>
<dbReference type="GO" id="GO:0008686">
    <property type="term" value="F:3,4-dihydroxy-2-butanone-4-phosphate synthase activity"/>
    <property type="evidence" value="ECO:0007669"/>
    <property type="project" value="UniProtKB-EC"/>
</dbReference>
<comment type="caution">
    <text evidence="13">The sequence shown here is derived from an EMBL/GenBank/DDBJ whole genome shotgun (WGS) entry which is preliminary data.</text>
</comment>
<dbReference type="Gene3D" id="3.90.870.10">
    <property type="entry name" value="DHBP synthase"/>
    <property type="match status" value="1"/>
</dbReference>
<evidence type="ECO:0000256" key="3">
    <source>
        <dbReference type="ARBA" id="ARBA00012153"/>
    </source>
</evidence>
<evidence type="ECO:0000313" key="14">
    <source>
        <dbReference type="Proteomes" id="UP000310685"/>
    </source>
</evidence>
<dbReference type="InterPro" id="IPR017945">
    <property type="entry name" value="DHBP_synth_RibB-like_a/b_dom"/>
</dbReference>
<comment type="similarity">
    <text evidence="11 12">Belongs to the DHBP synthase family.</text>
</comment>
<evidence type="ECO:0000256" key="9">
    <source>
        <dbReference type="ARBA" id="ARBA00023211"/>
    </source>
</evidence>
<dbReference type="SUPFAM" id="SSF55821">
    <property type="entry name" value="YrdC/RibB"/>
    <property type="match status" value="1"/>
</dbReference>
<keyword evidence="5 12" id="KW-0686">Riboflavin biosynthesis</keyword>
<proteinExistence type="inferred from homology"/>
<dbReference type="UniPathway" id="UPA00275">
    <property type="reaction ID" value="UER00399"/>
</dbReference>
<dbReference type="PANTHER" id="PTHR21327">
    <property type="entry name" value="GTP CYCLOHYDROLASE II-RELATED"/>
    <property type="match status" value="1"/>
</dbReference>
<dbReference type="FunFam" id="3.90.870.10:FF:000002">
    <property type="entry name" value="3,4-dihydroxy-2-butanone 4-phosphate synthase"/>
    <property type="match status" value="1"/>
</dbReference>
<evidence type="ECO:0000256" key="8">
    <source>
        <dbReference type="ARBA" id="ARBA00023206"/>
    </source>
</evidence>
<evidence type="ECO:0000256" key="11">
    <source>
        <dbReference type="ARBA" id="ARBA00060730"/>
    </source>
</evidence>
<comment type="cofactor">
    <cofactor evidence="12">
        <name>Mg(2+)</name>
        <dbReference type="ChEBI" id="CHEBI:18420"/>
    </cofactor>
    <cofactor evidence="12">
        <name>Mn(2+)</name>
        <dbReference type="ChEBI" id="CHEBI:29035"/>
    </cofactor>
    <text evidence="12">Binds 2 divalent metal cations per subunit. Magnesium or manganese.</text>
</comment>
<evidence type="ECO:0000256" key="5">
    <source>
        <dbReference type="ARBA" id="ARBA00022619"/>
    </source>
</evidence>
<keyword evidence="6 12" id="KW-0479">Metal-binding</keyword>
<evidence type="ECO:0000256" key="2">
    <source>
        <dbReference type="ARBA" id="ARBA00011738"/>
    </source>
</evidence>
<keyword evidence="9 12" id="KW-0464">Manganese</keyword>
<dbReference type="GO" id="GO:0009231">
    <property type="term" value="P:riboflavin biosynthetic process"/>
    <property type="evidence" value="ECO:0007669"/>
    <property type="project" value="UniProtKB-UniPathway"/>
</dbReference>
<dbReference type="PANTHER" id="PTHR21327:SF18">
    <property type="entry name" value="3,4-DIHYDROXY-2-BUTANONE 4-PHOSPHATE SYNTHASE"/>
    <property type="match status" value="1"/>
</dbReference>
<dbReference type="NCBIfam" id="TIGR00506">
    <property type="entry name" value="ribB"/>
    <property type="match status" value="1"/>
</dbReference>
<dbReference type="InterPro" id="IPR000422">
    <property type="entry name" value="DHBP_synthase_RibB"/>
</dbReference>
<comment type="catalytic activity">
    <reaction evidence="12">
        <text>D-ribulose 5-phosphate = (2S)-2-hydroxy-3-oxobutyl phosphate + formate + H(+)</text>
        <dbReference type="Rhea" id="RHEA:18457"/>
        <dbReference type="ChEBI" id="CHEBI:15378"/>
        <dbReference type="ChEBI" id="CHEBI:15740"/>
        <dbReference type="ChEBI" id="CHEBI:58121"/>
        <dbReference type="ChEBI" id="CHEBI:58830"/>
        <dbReference type="EC" id="4.1.99.12"/>
    </reaction>
</comment>
<keyword evidence="7 12" id="KW-0460">Magnesium</keyword>
<comment type="subunit">
    <text evidence="2 12">Homodimer.</text>
</comment>
<organism evidence="13 14">
    <name type="scientific">Wallemia mellicola</name>
    <dbReference type="NCBI Taxonomy" id="1708541"/>
    <lineage>
        <taxon>Eukaryota</taxon>
        <taxon>Fungi</taxon>
        <taxon>Dikarya</taxon>
        <taxon>Basidiomycota</taxon>
        <taxon>Wallemiomycotina</taxon>
        <taxon>Wallemiomycetes</taxon>
        <taxon>Wallemiales</taxon>
        <taxon>Wallemiaceae</taxon>
        <taxon>Wallemia</taxon>
    </lineage>
</organism>
<keyword evidence="10 12" id="KW-0456">Lyase</keyword>
<dbReference type="GO" id="GO:0005758">
    <property type="term" value="C:mitochondrial intermembrane space"/>
    <property type="evidence" value="ECO:0007669"/>
    <property type="project" value="TreeGrafter"/>
</dbReference>
<sequence length="229" mass="25207">MSSEERKYNALSKEPYPNNVKTSFDSVKDAVEAYKNGEFVIVMDDEGRENEGDLVIPACGITAEQMAWMIKWTSGYICISLEEERLRELDIPMMTGENTEKHRTAYTVTVDYLRGVTTGISAADRALTARMLSPSSGAVASDFNRPGHMVPLRYHAGGTTQREGHTESATDLAILAGLPPAGLLCEIVNPDAPDGSMARLDDCFKFAGRWDIPIITVKMIKQAIENRSL</sequence>
<dbReference type="Proteomes" id="UP000310685">
    <property type="component" value="Unassembled WGS sequence"/>
</dbReference>
<evidence type="ECO:0000256" key="4">
    <source>
        <dbReference type="ARBA" id="ARBA00018836"/>
    </source>
</evidence>
<name>A0A4T0MD01_9BASI</name>
<dbReference type="EC" id="4.1.99.12" evidence="3 12"/>
<reference evidence="13 14" key="1">
    <citation type="submission" date="2019-03" db="EMBL/GenBank/DDBJ databases">
        <title>Sequencing 25 genomes of Wallemia mellicola.</title>
        <authorList>
            <person name="Gostincar C."/>
        </authorList>
    </citation>
    <scope>NUCLEOTIDE SEQUENCE [LARGE SCALE GENOMIC DNA]</scope>
    <source>
        <strain evidence="13 14">EXF-6152</strain>
    </source>
</reference>
<gene>
    <name evidence="13" type="ORF">E3Q22_01598</name>
</gene>
<accession>A0A4T0MD01</accession>
<evidence type="ECO:0000256" key="12">
    <source>
        <dbReference type="RuleBase" id="RU003843"/>
    </source>
</evidence>
<dbReference type="EMBL" id="SPRC01000012">
    <property type="protein sequence ID" value="TIB80973.1"/>
    <property type="molecule type" value="Genomic_DNA"/>
</dbReference>
<protein>
    <recommendedName>
        <fullName evidence="4 12">3,4-dihydroxy-2-butanone 4-phosphate synthase</fullName>
        <shortName evidence="12">DHBP synthase</shortName>
        <ecNumber evidence="3 12">4.1.99.12</ecNumber>
    </recommendedName>
</protein>
<comment type="pathway">
    <text evidence="1 12">Cofactor biosynthesis; riboflavin biosynthesis; 2-hydroxy-3-oxobutyl phosphate from D-ribulose 5-phosphate: step 1/1.</text>
</comment>
<evidence type="ECO:0000256" key="7">
    <source>
        <dbReference type="ARBA" id="ARBA00022842"/>
    </source>
</evidence>
<evidence type="ECO:0000256" key="6">
    <source>
        <dbReference type="ARBA" id="ARBA00022723"/>
    </source>
</evidence>
<dbReference type="AlphaFoldDB" id="A0A4T0MD01"/>
<dbReference type="Pfam" id="PF00926">
    <property type="entry name" value="DHBP_synthase"/>
    <property type="match status" value="1"/>
</dbReference>
<comment type="function">
    <text evidence="12">Catalyzes the conversion of D-ribulose 5-phosphate to formate and 3,4-dihydroxy-2-butanone 4-phosphate.</text>
</comment>
<keyword evidence="8" id="KW-0318">Glutathionylation</keyword>